<dbReference type="AlphaFoldDB" id="A0A4P6K4N8"/>
<gene>
    <name evidence="2" type="ORF">EPA93_47995</name>
</gene>
<dbReference type="EMBL" id="CP035758">
    <property type="protein sequence ID" value="QBD83297.1"/>
    <property type="molecule type" value="Genomic_DNA"/>
</dbReference>
<dbReference type="KEGG" id="kbs:EPA93_47995"/>
<keyword evidence="3" id="KW-1185">Reference proteome</keyword>
<organism evidence="2 3">
    <name type="scientific">Ktedonosporobacter rubrisoli</name>
    <dbReference type="NCBI Taxonomy" id="2509675"/>
    <lineage>
        <taxon>Bacteria</taxon>
        <taxon>Bacillati</taxon>
        <taxon>Chloroflexota</taxon>
        <taxon>Ktedonobacteria</taxon>
        <taxon>Ktedonobacterales</taxon>
        <taxon>Ktedonosporobacteraceae</taxon>
        <taxon>Ktedonosporobacter</taxon>
    </lineage>
</organism>
<proteinExistence type="predicted"/>
<keyword evidence="1" id="KW-0812">Transmembrane</keyword>
<evidence type="ECO:0000313" key="2">
    <source>
        <dbReference type="EMBL" id="QBD83297.1"/>
    </source>
</evidence>
<evidence type="ECO:0000256" key="1">
    <source>
        <dbReference type="SAM" id="Phobius"/>
    </source>
</evidence>
<protein>
    <submittedName>
        <fullName evidence="2">Uncharacterized protein</fullName>
    </submittedName>
</protein>
<feature type="transmembrane region" description="Helical" evidence="1">
    <location>
        <begin position="112"/>
        <end position="134"/>
    </location>
</feature>
<dbReference type="RefSeq" id="WP_129894363.1">
    <property type="nucleotide sequence ID" value="NZ_CP035758.1"/>
</dbReference>
<feature type="transmembrane region" description="Helical" evidence="1">
    <location>
        <begin position="56"/>
        <end position="74"/>
    </location>
</feature>
<keyword evidence="1" id="KW-1133">Transmembrane helix</keyword>
<dbReference type="Proteomes" id="UP000290365">
    <property type="component" value="Chromosome"/>
</dbReference>
<keyword evidence="1" id="KW-0472">Membrane</keyword>
<reference evidence="2 3" key="1">
    <citation type="submission" date="2019-01" db="EMBL/GenBank/DDBJ databases">
        <title>Ktedonosporobacter rubrisoli SCAWS-G2.</title>
        <authorList>
            <person name="Huang Y."/>
            <person name="Yan B."/>
        </authorList>
    </citation>
    <scope>NUCLEOTIDE SEQUENCE [LARGE SCALE GENOMIC DNA]</scope>
    <source>
        <strain evidence="2 3">SCAWS-G2</strain>
    </source>
</reference>
<evidence type="ECO:0000313" key="3">
    <source>
        <dbReference type="Proteomes" id="UP000290365"/>
    </source>
</evidence>
<feature type="transmembrane region" description="Helical" evidence="1">
    <location>
        <begin position="80"/>
        <end position="100"/>
    </location>
</feature>
<feature type="transmembrane region" description="Helical" evidence="1">
    <location>
        <begin position="31"/>
        <end position="49"/>
    </location>
</feature>
<accession>A0A4P6K4N8</accession>
<sequence length="147" mass="16787">MAIDQLMQTVHPFVDFWPLQYAVTNVLGQRLGMASVFLQTVIMMSVNFYIIRRWKLLPGFFTLLTTINYIPLGFMPDHPVPTIFMGFLVGLVTDIAYFILRPSFQRVAALRLFSFVVPACWMIIYMLTLCPLATGISSGACIWRRAL</sequence>
<name>A0A4P6K4N8_KTERU</name>